<dbReference type="PANTHER" id="PTHR39472">
    <property type="entry name" value="EXPRESSED PROTEIN"/>
    <property type="match status" value="1"/>
</dbReference>
<feature type="region of interest" description="Disordered" evidence="2">
    <location>
        <begin position="187"/>
        <end position="239"/>
    </location>
</feature>
<protein>
    <submittedName>
        <fullName evidence="3">Uncharacterized protein</fullName>
    </submittedName>
</protein>
<feature type="compositionally biased region" description="Acidic residues" evidence="2">
    <location>
        <begin position="224"/>
        <end position="235"/>
    </location>
</feature>
<dbReference type="HOGENOM" id="CLU_052711_1_0_1"/>
<keyword evidence="1" id="KW-0175">Coiled coil</keyword>
<keyword evidence="4" id="KW-1185">Reference proteome</keyword>
<reference evidence="3 4" key="1">
    <citation type="journal article" date="2012" name="Proc. Natl. Acad. Sci. U.S.A.">
        <title>Comparative genomics of Ceriporiopsis subvermispora and Phanerochaete chrysosporium provide insight into selective ligninolysis.</title>
        <authorList>
            <person name="Fernandez-Fueyo E."/>
            <person name="Ruiz-Duenas F.J."/>
            <person name="Ferreira P."/>
            <person name="Floudas D."/>
            <person name="Hibbett D.S."/>
            <person name="Canessa P."/>
            <person name="Larrondo L.F."/>
            <person name="James T.Y."/>
            <person name="Seelenfreund D."/>
            <person name="Lobos S."/>
            <person name="Polanco R."/>
            <person name="Tello M."/>
            <person name="Honda Y."/>
            <person name="Watanabe T."/>
            <person name="Watanabe T."/>
            <person name="Ryu J.S."/>
            <person name="Kubicek C.P."/>
            <person name="Schmoll M."/>
            <person name="Gaskell J."/>
            <person name="Hammel K.E."/>
            <person name="St John F.J."/>
            <person name="Vanden Wymelenberg A."/>
            <person name="Sabat G."/>
            <person name="Splinter BonDurant S."/>
            <person name="Syed K."/>
            <person name="Yadav J.S."/>
            <person name="Doddapaneni H."/>
            <person name="Subramanian V."/>
            <person name="Lavin J.L."/>
            <person name="Oguiza J.A."/>
            <person name="Perez G."/>
            <person name="Pisabarro A.G."/>
            <person name="Ramirez L."/>
            <person name="Santoyo F."/>
            <person name="Master E."/>
            <person name="Coutinho P.M."/>
            <person name="Henrissat B."/>
            <person name="Lombard V."/>
            <person name="Magnuson J.K."/>
            <person name="Kuees U."/>
            <person name="Hori C."/>
            <person name="Igarashi K."/>
            <person name="Samejima M."/>
            <person name="Held B.W."/>
            <person name="Barry K.W."/>
            <person name="LaButti K.M."/>
            <person name="Lapidus A."/>
            <person name="Lindquist E.A."/>
            <person name="Lucas S.M."/>
            <person name="Riley R."/>
            <person name="Salamov A.A."/>
            <person name="Hoffmeister D."/>
            <person name="Schwenk D."/>
            <person name="Hadar Y."/>
            <person name="Yarden O."/>
            <person name="de Vries R.P."/>
            <person name="Wiebenga A."/>
            <person name="Stenlid J."/>
            <person name="Eastwood D."/>
            <person name="Grigoriev I.V."/>
            <person name="Berka R.M."/>
            <person name="Blanchette R.A."/>
            <person name="Kersten P."/>
            <person name="Martinez A.T."/>
            <person name="Vicuna R."/>
            <person name="Cullen D."/>
        </authorList>
    </citation>
    <scope>NUCLEOTIDE SEQUENCE [LARGE SCALE GENOMIC DNA]</scope>
    <source>
        <strain evidence="3 4">B</strain>
    </source>
</reference>
<dbReference type="Proteomes" id="UP000016930">
    <property type="component" value="Unassembled WGS sequence"/>
</dbReference>
<sequence>MAIMEPNNEQEILRIWSLLTEVSEQLTHDRNMANSLHSLTDGIKTQAIHSQTGFVLRRFNLDKPREQYEAELERMTTAMIADNQALQNDNRQLNALIREYEQALEKVMNSFRTRAYEIQEHELSLMRAYESAIVQRETEMLSVALDESNARDARLGRLGRLLRAVLRKTNGEDVRACEALTSASSSRILSHERASSSSSSSSNSLSESAPSEGTQSSESQDMSAELDAEIADEDDPERRLAAAEWSLERECELARLQRENEELRRLLHGVLASDQANANAPANADPMAAPTLPKVPLPQSSPPPAPAPAQPAREESPPPELATSPATEGNRDSGEDDGPDDEGASEEQIEPVTDVALAEGPVNIAETPSREDAPSEASGP</sequence>
<name>M2PU77_CERS8</name>
<feature type="compositionally biased region" description="Low complexity" evidence="2">
    <location>
        <begin position="195"/>
        <end position="211"/>
    </location>
</feature>
<feature type="compositionally biased region" description="Acidic residues" evidence="2">
    <location>
        <begin position="334"/>
        <end position="349"/>
    </location>
</feature>
<feature type="non-terminal residue" evidence="3">
    <location>
        <position position="380"/>
    </location>
</feature>
<feature type="coiled-coil region" evidence="1">
    <location>
        <begin position="246"/>
        <end position="273"/>
    </location>
</feature>
<dbReference type="AlphaFoldDB" id="M2PU77"/>
<feature type="compositionally biased region" description="Low complexity" evidence="2">
    <location>
        <begin position="278"/>
        <end position="290"/>
    </location>
</feature>
<dbReference type="STRING" id="914234.M2PU77"/>
<feature type="compositionally biased region" description="Pro residues" evidence="2">
    <location>
        <begin position="293"/>
        <end position="309"/>
    </location>
</feature>
<organism evidence="3 4">
    <name type="scientific">Ceriporiopsis subvermispora (strain B)</name>
    <name type="common">White-rot fungus</name>
    <name type="synonym">Gelatoporia subvermispora</name>
    <dbReference type="NCBI Taxonomy" id="914234"/>
    <lineage>
        <taxon>Eukaryota</taxon>
        <taxon>Fungi</taxon>
        <taxon>Dikarya</taxon>
        <taxon>Basidiomycota</taxon>
        <taxon>Agaricomycotina</taxon>
        <taxon>Agaricomycetes</taxon>
        <taxon>Polyporales</taxon>
        <taxon>Gelatoporiaceae</taxon>
        <taxon>Gelatoporia</taxon>
    </lineage>
</organism>
<accession>M2PU77</accession>
<dbReference type="PANTHER" id="PTHR39472:SF1">
    <property type="entry name" value="EXPRESSED PROTEIN"/>
    <property type="match status" value="1"/>
</dbReference>
<evidence type="ECO:0000256" key="2">
    <source>
        <dbReference type="SAM" id="MobiDB-lite"/>
    </source>
</evidence>
<feature type="coiled-coil region" evidence="1">
    <location>
        <begin position="83"/>
        <end position="110"/>
    </location>
</feature>
<dbReference type="OrthoDB" id="21214at2759"/>
<gene>
    <name evidence="3" type="ORF">CERSUDRAFT_110893</name>
</gene>
<dbReference type="EMBL" id="KB445792">
    <property type="protein sequence ID" value="EMD40289.1"/>
    <property type="molecule type" value="Genomic_DNA"/>
</dbReference>
<feature type="compositionally biased region" description="Polar residues" evidence="2">
    <location>
        <begin position="212"/>
        <end position="222"/>
    </location>
</feature>
<evidence type="ECO:0000256" key="1">
    <source>
        <dbReference type="SAM" id="Coils"/>
    </source>
</evidence>
<evidence type="ECO:0000313" key="4">
    <source>
        <dbReference type="Proteomes" id="UP000016930"/>
    </source>
</evidence>
<proteinExistence type="predicted"/>
<evidence type="ECO:0000313" key="3">
    <source>
        <dbReference type="EMBL" id="EMD40289.1"/>
    </source>
</evidence>
<feature type="region of interest" description="Disordered" evidence="2">
    <location>
        <begin position="278"/>
        <end position="380"/>
    </location>
</feature>